<protein>
    <recommendedName>
        <fullName evidence="6 12">1-(5-phosphoribosyl)-5-[(5-phosphoribosylamino)methylideneamino] imidazole-4-carboxamide isomerase</fullName>
        <ecNumber evidence="5 12">5.3.1.16</ecNumber>
    </recommendedName>
    <alternativeName>
        <fullName evidence="11 12">Phosphoribosylformimino-5-aminoimidazole carboxamide ribotide isomerase</fullName>
    </alternativeName>
</protein>
<dbReference type="InterPro" id="IPR044524">
    <property type="entry name" value="Isoase_HisA-like"/>
</dbReference>
<evidence type="ECO:0000256" key="2">
    <source>
        <dbReference type="ARBA" id="ARBA00004496"/>
    </source>
</evidence>
<evidence type="ECO:0000256" key="8">
    <source>
        <dbReference type="ARBA" id="ARBA00022605"/>
    </source>
</evidence>
<evidence type="ECO:0000256" key="10">
    <source>
        <dbReference type="ARBA" id="ARBA00023235"/>
    </source>
</evidence>
<keyword evidence="7 12" id="KW-0963">Cytoplasm</keyword>
<evidence type="ECO:0000256" key="3">
    <source>
        <dbReference type="ARBA" id="ARBA00005133"/>
    </source>
</evidence>
<evidence type="ECO:0000256" key="11">
    <source>
        <dbReference type="ARBA" id="ARBA00030547"/>
    </source>
</evidence>
<dbReference type="HAMAP" id="MF_01014">
    <property type="entry name" value="HisA"/>
    <property type="match status" value="1"/>
</dbReference>
<feature type="active site" description="Proton acceptor" evidence="12">
    <location>
        <position position="8"/>
    </location>
</feature>
<name>A0ABV0EXZ8_9ENTE</name>
<comment type="caution">
    <text evidence="15">The sequence shown here is derived from an EMBL/GenBank/DDBJ whole genome shotgun (WGS) entry which is preliminary data.</text>
</comment>
<comment type="similarity">
    <text evidence="4 12 13">Belongs to the HisA/HisF family.</text>
</comment>
<dbReference type="InterPro" id="IPR013785">
    <property type="entry name" value="Aldolase_TIM"/>
</dbReference>
<dbReference type="EMBL" id="MAEI02000001">
    <property type="protein sequence ID" value="MEO1780676.1"/>
    <property type="molecule type" value="Genomic_DNA"/>
</dbReference>
<keyword evidence="9 12" id="KW-0368">Histidine biosynthesis</keyword>
<dbReference type="Pfam" id="PF00977">
    <property type="entry name" value="His_biosynth"/>
    <property type="match status" value="1"/>
</dbReference>
<dbReference type="CDD" id="cd04732">
    <property type="entry name" value="HisA"/>
    <property type="match status" value="1"/>
</dbReference>
<evidence type="ECO:0000256" key="12">
    <source>
        <dbReference type="HAMAP-Rule" id="MF_01014"/>
    </source>
</evidence>
<dbReference type="Gene3D" id="3.20.20.70">
    <property type="entry name" value="Aldolase class I"/>
    <property type="match status" value="1"/>
</dbReference>
<reference evidence="15 16" key="2">
    <citation type="submission" date="2024-02" db="EMBL/GenBank/DDBJ databases">
        <title>The Genome Sequence of Enterococcus diestrammenae JM9A.</title>
        <authorList>
            <person name="Earl A."/>
            <person name="Manson A."/>
            <person name="Gilmore M."/>
            <person name="Sanders J."/>
            <person name="Shea T."/>
            <person name="Howe W."/>
            <person name="Livny J."/>
            <person name="Cuomo C."/>
            <person name="Neafsey D."/>
            <person name="Birren B."/>
        </authorList>
    </citation>
    <scope>NUCLEOTIDE SEQUENCE [LARGE SCALE GENOMIC DNA]</scope>
    <source>
        <strain evidence="15 16">JM9A</strain>
    </source>
</reference>
<evidence type="ECO:0000256" key="5">
    <source>
        <dbReference type="ARBA" id="ARBA00012550"/>
    </source>
</evidence>
<feature type="active site" description="Proton donor" evidence="12">
    <location>
        <position position="129"/>
    </location>
</feature>
<dbReference type="GO" id="GO:0016853">
    <property type="term" value="F:isomerase activity"/>
    <property type="evidence" value="ECO:0007669"/>
    <property type="project" value="UniProtKB-KW"/>
</dbReference>
<keyword evidence="16" id="KW-1185">Reference proteome</keyword>
<keyword evidence="8 12" id="KW-0028">Amino-acid biosynthesis</keyword>
<evidence type="ECO:0000256" key="4">
    <source>
        <dbReference type="ARBA" id="ARBA00009667"/>
    </source>
</evidence>
<keyword evidence="10 12" id="KW-0413">Isomerase</keyword>
<evidence type="ECO:0000313" key="15">
    <source>
        <dbReference type="EMBL" id="MEO1780676.1"/>
    </source>
</evidence>
<dbReference type="InterPro" id="IPR023016">
    <property type="entry name" value="HisA/PriA"/>
</dbReference>
<dbReference type="PANTHER" id="PTHR43090">
    <property type="entry name" value="1-(5-PHOSPHORIBOSYL)-5-[(5-PHOSPHORIBOSYLAMINO)METHYLIDENEAMINO] IMIDAZOLE-4-CARBOXAMIDE ISOMERASE"/>
    <property type="match status" value="1"/>
</dbReference>
<dbReference type="RefSeq" id="WP_161869053.1">
    <property type="nucleotide sequence ID" value="NZ_MAEI02000001.1"/>
</dbReference>
<comment type="subcellular location">
    <subcellularLocation>
        <location evidence="2 12 14">Cytoplasm</location>
    </subcellularLocation>
</comment>
<dbReference type="SUPFAM" id="SSF51366">
    <property type="entry name" value="Ribulose-phoshate binding barrel"/>
    <property type="match status" value="1"/>
</dbReference>
<dbReference type="InterPro" id="IPR011060">
    <property type="entry name" value="RibuloseP-bd_barrel"/>
</dbReference>
<dbReference type="PANTHER" id="PTHR43090:SF2">
    <property type="entry name" value="1-(5-PHOSPHORIBOSYL)-5-[(5-PHOSPHORIBOSYLAMINO)METHYLIDENEAMINO] IMIDAZOLE-4-CARBOXAMIDE ISOMERASE"/>
    <property type="match status" value="1"/>
</dbReference>
<evidence type="ECO:0000256" key="6">
    <source>
        <dbReference type="ARBA" id="ARBA00018464"/>
    </source>
</evidence>
<gene>
    <name evidence="12" type="primary">hisA</name>
    <name evidence="15" type="ORF">BAU18_000227</name>
</gene>
<evidence type="ECO:0000256" key="9">
    <source>
        <dbReference type="ARBA" id="ARBA00023102"/>
    </source>
</evidence>
<organism evidence="15 16">
    <name type="scientific">Enterococcus diestrammenae</name>
    <dbReference type="NCBI Taxonomy" id="1155073"/>
    <lineage>
        <taxon>Bacteria</taxon>
        <taxon>Bacillati</taxon>
        <taxon>Bacillota</taxon>
        <taxon>Bacilli</taxon>
        <taxon>Lactobacillales</taxon>
        <taxon>Enterococcaceae</taxon>
        <taxon>Enterococcus</taxon>
    </lineage>
</organism>
<evidence type="ECO:0000256" key="13">
    <source>
        <dbReference type="RuleBase" id="RU003657"/>
    </source>
</evidence>
<evidence type="ECO:0000256" key="14">
    <source>
        <dbReference type="RuleBase" id="RU003658"/>
    </source>
</evidence>
<proteinExistence type="inferred from homology"/>
<dbReference type="NCBIfam" id="TIGR00007">
    <property type="entry name" value="1-(5-phosphoribosyl)-5-[(5-phosphoribosylamino)methylideneamino]imidazole-4-carboxamide isomerase"/>
    <property type="match status" value="1"/>
</dbReference>
<evidence type="ECO:0000256" key="7">
    <source>
        <dbReference type="ARBA" id="ARBA00022490"/>
    </source>
</evidence>
<dbReference type="Proteomes" id="UP001429357">
    <property type="component" value="Unassembled WGS sequence"/>
</dbReference>
<sequence>MIILPAIDLLDGKVVRLYQGDYQQQQVFGDDPVVFAKEFQQKGATHLHLVDLNGAKVGTKVHFDVVRRIVAETDLFVELGGGIRTEADIEDVLAAGVNRVILGTIAQKNPTFAKEMLAKYGEKIAVGVDARDGMVAVAGWLETTETRADDFCQQLADWGCKTIIYTDIAKDGTGKGIDVAMYQRLNQLGLDIVASGGVASLTDIRQLAQVETYGAIVGKAIYSGTLTLEDCLTTAKEASR</sequence>
<reference evidence="16" key="1">
    <citation type="submission" date="2016-06" db="EMBL/GenBank/DDBJ databases">
        <title>Four novel species of enterococci isolated from chicken manure.</title>
        <authorList>
            <person name="Van Tyne D."/>
        </authorList>
    </citation>
    <scope>NUCLEOTIDE SEQUENCE [LARGE SCALE GENOMIC DNA]</scope>
    <source>
        <strain evidence="16">JM9A</strain>
    </source>
</reference>
<comment type="catalytic activity">
    <reaction evidence="1 12 14">
        <text>1-(5-phospho-beta-D-ribosyl)-5-[(5-phospho-beta-D-ribosylamino)methylideneamino]imidazole-4-carboxamide = 5-[(5-phospho-1-deoxy-D-ribulos-1-ylimino)methylamino]-1-(5-phospho-beta-D-ribosyl)imidazole-4-carboxamide</text>
        <dbReference type="Rhea" id="RHEA:15469"/>
        <dbReference type="ChEBI" id="CHEBI:58435"/>
        <dbReference type="ChEBI" id="CHEBI:58525"/>
        <dbReference type="EC" id="5.3.1.16"/>
    </reaction>
</comment>
<comment type="pathway">
    <text evidence="3 12 14">Amino-acid biosynthesis; L-histidine biosynthesis; L-histidine from 5-phospho-alpha-D-ribose 1-diphosphate: step 4/9.</text>
</comment>
<accession>A0ABV0EXZ8</accession>
<dbReference type="EC" id="5.3.1.16" evidence="5 12"/>
<dbReference type="InterPro" id="IPR006063">
    <property type="entry name" value="HisA_bact_arch"/>
</dbReference>
<dbReference type="InterPro" id="IPR006062">
    <property type="entry name" value="His_biosynth"/>
</dbReference>
<evidence type="ECO:0000313" key="16">
    <source>
        <dbReference type="Proteomes" id="UP001429357"/>
    </source>
</evidence>
<evidence type="ECO:0000256" key="1">
    <source>
        <dbReference type="ARBA" id="ARBA00000901"/>
    </source>
</evidence>